<dbReference type="Pfam" id="PF00593">
    <property type="entry name" value="TonB_dep_Rec_b-barrel"/>
    <property type="match status" value="1"/>
</dbReference>
<dbReference type="NCBIfam" id="TIGR01782">
    <property type="entry name" value="TonB-Xanth-Caul"/>
    <property type="match status" value="1"/>
</dbReference>
<keyword evidence="7 9" id="KW-0472">Membrane</keyword>
<keyword evidence="5 12" id="KW-0732">Signal</keyword>
<dbReference type="SUPFAM" id="SSF56935">
    <property type="entry name" value="Porins"/>
    <property type="match status" value="1"/>
</dbReference>
<evidence type="ECO:0000256" key="11">
    <source>
        <dbReference type="RuleBase" id="RU003357"/>
    </source>
</evidence>
<keyword evidence="2 9" id="KW-0813">Transport</keyword>
<dbReference type="PANTHER" id="PTHR40980">
    <property type="entry name" value="PLUG DOMAIN-CONTAINING PROTEIN"/>
    <property type="match status" value="1"/>
</dbReference>
<feature type="signal peptide" evidence="12">
    <location>
        <begin position="1"/>
        <end position="24"/>
    </location>
</feature>
<evidence type="ECO:0000256" key="3">
    <source>
        <dbReference type="ARBA" id="ARBA00022452"/>
    </source>
</evidence>
<dbReference type="InterPro" id="IPR039426">
    <property type="entry name" value="TonB-dep_rcpt-like"/>
</dbReference>
<feature type="domain" description="TonB-dependent receptor-like beta-barrel" evidence="13">
    <location>
        <begin position="430"/>
        <end position="870"/>
    </location>
</feature>
<dbReference type="PROSITE" id="PS52016">
    <property type="entry name" value="TONB_DEPENDENT_REC_3"/>
    <property type="match status" value="1"/>
</dbReference>
<evidence type="ECO:0000256" key="12">
    <source>
        <dbReference type="SAM" id="SignalP"/>
    </source>
</evidence>
<dbReference type="RefSeq" id="WP_210535528.1">
    <property type="nucleotide sequence ID" value="NZ_JAGKTC010000001.1"/>
</dbReference>
<feature type="chain" id="PRO_5036784655" evidence="12">
    <location>
        <begin position="25"/>
        <end position="905"/>
    </location>
</feature>
<evidence type="ECO:0000259" key="13">
    <source>
        <dbReference type="Pfam" id="PF00593"/>
    </source>
</evidence>
<dbReference type="Proteomes" id="UP000673447">
    <property type="component" value="Unassembled WGS sequence"/>
</dbReference>
<evidence type="ECO:0000256" key="2">
    <source>
        <dbReference type="ARBA" id="ARBA00022448"/>
    </source>
</evidence>
<evidence type="ECO:0000313" key="15">
    <source>
        <dbReference type="EMBL" id="MBP3983699.1"/>
    </source>
</evidence>
<dbReference type="AlphaFoldDB" id="A0A941ASM5"/>
<evidence type="ECO:0000256" key="1">
    <source>
        <dbReference type="ARBA" id="ARBA00004571"/>
    </source>
</evidence>
<dbReference type="InterPro" id="IPR010104">
    <property type="entry name" value="TonB_rcpt_bac"/>
</dbReference>
<dbReference type="PROSITE" id="PS01156">
    <property type="entry name" value="TONB_DEPENDENT_REC_2"/>
    <property type="match status" value="1"/>
</dbReference>
<evidence type="ECO:0000256" key="9">
    <source>
        <dbReference type="PROSITE-ProRule" id="PRU01360"/>
    </source>
</evidence>
<dbReference type="EMBL" id="JAGKTC010000001">
    <property type="protein sequence ID" value="MBP3983699.1"/>
    <property type="molecule type" value="Genomic_DNA"/>
</dbReference>
<dbReference type="InterPro" id="IPR010917">
    <property type="entry name" value="TonB_rcpt_CS"/>
</dbReference>
<keyword evidence="8 9" id="KW-0998">Cell outer membrane</keyword>
<dbReference type="InterPro" id="IPR012910">
    <property type="entry name" value="Plug_dom"/>
</dbReference>
<gene>
    <name evidence="15" type="ORF">J5837_04600</name>
</gene>
<keyword evidence="3 9" id="KW-1134">Transmembrane beta strand</keyword>
<comment type="similarity">
    <text evidence="9 11">Belongs to the TonB-dependent receptor family.</text>
</comment>
<keyword evidence="16" id="KW-1185">Reference proteome</keyword>
<evidence type="ECO:0000256" key="8">
    <source>
        <dbReference type="ARBA" id="ARBA00023237"/>
    </source>
</evidence>
<dbReference type="InterPro" id="IPR037066">
    <property type="entry name" value="Plug_dom_sf"/>
</dbReference>
<name>A0A941ASM5_9GAMM</name>
<proteinExistence type="inferred from homology"/>
<evidence type="ECO:0000256" key="6">
    <source>
        <dbReference type="ARBA" id="ARBA00023077"/>
    </source>
</evidence>
<dbReference type="GO" id="GO:0009279">
    <property type="term" value="C:cell outer membrane"/>
    <property type="evidence" value="ECO:0007669"/>
    <property type="project" value="UniProtKB-SubCell"/>
</dbReference>
<dbReference type="PANTHER" id="PTHR40980:SF3">
    <property type="entry name" value="TONB-DEPENDENT RECEPTOR-LIKE BETA-BARREL DOMAIN-CONTAINING PROTEIN"/>
    <property type="match status" value="1"/>
</dbReference>
<accession>A0A941ASM5</accession>
<comment type="subcellular location">
    <subcellularLocation>
        <location evidence="1 9">Cell outer membrane</location>
        <topology evidence="1 9">Multi-pass membrane protein</topology>
    </subcellularLocation>
</comment>
<organism evidence="15 16">
    <name type="scientific">Pseudoxanthomonas helianthi</name>
    <dbReference type="NCBI Taxonomy" id="1453541"/>
    <lineage>
        <taxon>Bacteria</taxon>
        <taxon>Pseudomonadati</taxon>
        <taxon>Pseudomonadota</taxon>
        <taxon>Gammaproteobacteria</taxon>
        <taxon>Lysobacterales</taxon>
        <taxon>Lysobacteraceae</taxon>
        <taxon>Pseudoxanthomonas</taxon>
    </lineage>
</organism>
<keyword evidence="4 9" id="KW-0812">Transmembrane</keyword>
<protein>
    <submittedName>
        <fullName evidence="15">TonB-dependent receptor</fullName>
    </submittedName>
</protein>
<reference evidence="15" key="1">
    <citation type="journal article" date="2016" name="Int. J. Syst. Evol. Microbiol.">
        <title>Pseudoxanthomonas helianthi sp. nov., isolated from roots of Jerusalem artichoke (Helianthus tuberosus).</title>
        <authorList>
            <person name="Kittiwongwattana C."/>
            <person name="Thawai C."/>
        </authorList>
    </citation>
    <scope>NUCLEOTIDE SEQUENCE</scope>
    <source>
        <strain evidence="15">110414</strain>
    </source>
</reference>
<evidence type="ECO:0000256" key="7">
    <source>
        <dbReference type="ARBA" id="ARBA00023136"/>
    </source>
</evidence>
<reference evidence="15" key="2">
    <citation type="submission" date="2021-03" db="EMBL/GenBank/DDBJ databases">
        <authorList>
            <person name="Cao W."/>
        </authorList>
    </citation>
    <scope>NUCLEOTIDE SEQUENCE</scope>
    <source>
        <strain evidence="15">110414</strain>
    </source>
</reference>
<comment type="caution">
    <text evidence="15">The sequence shown here is derived from an EMBL/GenBank/DDBJ whole genome shotgun (WGS) entry which is preliminary data.</text>
</comment>
<dbReference type="Gene3D" id="2.40.170.20">
    <property type="entry name" value="TonB-dependent receptor, beta-barrel domain"/>
    <property type="match status" value="1"/>
</dbReference>
<evidence type="ECO:0000259" key="14">
    <source>
        <dbReference type="Pfam" id="PF07715"/>
    </source>
</evidence>
<keyword evidence="6 11" id="KW-0798">TonB box</keyword>
<keyword evidence="15" id="KW-0675">Receptor</keyword>
<sequence>MKYRKSLLSVAVATGLVVSMHAQAQDAAAPQQQAQATELDAVTVTGIRGSIEKALDVKRDAKSHVEVVTAEDIGKLPAKNVADTLRELPGVNISSSSASEGGFDEADRVSMRGTSPGLTQTLVNGHNIGTGDWFVLSQVQTVGRSVSYSLLPSEIVDQVVVHKGSEAKLVEGGSAGSVDIITRRPLQYADNFTATGSLGAVYSDLAGKTDPQVSALFNWKNDAGTIGVMVQGFSEERHLRRDGQEVVGGYGQIAADSAAALANPQLAGTYYPNLLGAVLFEQERKRTGGVLDIEVKAGDNLTLNLNAFASELKADNYNRNYMLWTSHALGNGATFANAVVQNGVITSGTLNPDGTAADGAYGVYDMISRPGAKSSSNYIALDADWRASDSLDLKFQLGTSKGKGSSPTQDVLETGIGQGAGASWAMHGIDKAIDWSLGGNNTPANHLPTAGWIFGGQGIDVSDKEDWFAADGEYGFTDGVLASLDFGVRYSEHERKNDFEIAQGPNWATDWQNIANYPTDAAHYPGDFGNGIGGSVPSEIWYYTPEQLAAINAEFANRNNPERFYFSDVYGVKEKVSAAYVQANFEGERWSGNVGLRYVKTDGTIRYNQALPVASGVPGAITGSAFGDYLPVTVDNSYNKLLPSVNLKLDLDDNVVARIAASKTMTRPDYSALAGSLSLDDLTHTGSGGNPQLDPLISTNFDVALEWYYAPRALLSASLYSMHLKDYVGFGTTTIAYKDQAASHETGTDVYSDYLVSVPVNTDGKVTGLELNWQQPIGEWFGVSANYTRANSSTEGGKPLNGTSRNTYNVAGYFENDTFSARVAYSFREAFYAGVSRTDAFYEDDFGTVSASLNYKATDWLTISLDGLNLNDPVKSYYTKTAAGVLPYAMYSNGRQYYLNFRFKF</sequence>
<feature type="short sequence motif" description="TonB C-terminal box" evidence="10">
    <location>
        <begin position="888"/>
        <end position="905"/>
    </location>
</feature>
<dbReference type="Gene3D" id="2.170.130.10">
    <property type="entry name" value="TonB-dependent receptor, plug domain"/>
    <property type="match status" value="1"/>
</dbReference>
<dbReference type="InterPro" id="IPR000531">
    <property type="entry name" value="Beta-barrel_TonB"/>
</dbReference>
<evidence type="ECO:0000256" key="5">
    <source>
        <dbReference type="ARBA" id="ARBA00022729"/>
    </source>
</evidence>
<dbReference type="InterPro" id="IPR036942">
    <property type="entry name" value="Beta-barrel_TonB_sf"/>
</dbReference>
<feature type="domain" description="TonB-dependent receptor plug" evidence="14">
    <location>
        <begin position="58"/>
        <end position="177"/>
    </location>
</feature>
<evidence type="ECO:0000256" key="4">
    <source>
        <dbReference type="ARBA" id="ARBA00022692"/>
    </source>
</evidence>
<evidence type="ECO:0000313" key="16">
    <source>
        <dbReference type="Proteomes" id="UP000673447"/>
    </source>
</evidence>
<dbReference type="Pfam" id="PF07715">
    <property type="entry name" value="Plug"/>
    <property type="match status" value="1"/>
</dbReference>
<evidence type="ECO:0000256" key="10">
    <source>
        <dbReference type="PROSITE-ProRule" id="PRU10144"/>
    </source>
</evidence>